<feature type="coiled-coil region" evidence="1">
    <location>
        <begin position="854"/>
        <end position="1027"/>
    </location>
</feature>
<comment type="caution">
    <text evidence="2">The sequence shown here is derived from an EMBL/GenBank/DDBJ whole genome shotgun (WGS) entry which is preliminary data.</text>
</comment>
<protein>
    <submittedName>
        <fullName evidence="2">Uncharacterized protein</fullName>
    </submittedName>
</protein>
<name>A0A5D0WKN0_9FIRM</name>
<dbReference type="Proteomes" id="UP000322619">
    <property type="component" value="Unassembled WGS sequence"/>
</dbReference>
<feature type="coiled-coil region" evidence="1">
    <location>
        <begin position="501"/>
        <end position="563"/>
    </location>
</feature>
<evidence type="ECO:0000313" key="2">
    <source>
        <dbReference type="EMBL" id="TYC84880.1"/>
    </source>
</evidence>
<accession>A0A5D0WKN0</accession>
<dbReference type="RefSeq" id="WP_148637849.1">
    <property type="nucleotide sequence ID" value="NZ_VSLA01000024.1"/>
</dbReference>
<feature type="coiled-coil region" evidence="1">
    <location>
        <begin position="333"/>
        <end position="360"/>
    </location>
</feature>
<evidence type="ECO:0000313" key="3">
    <source>
        <dbReference type="Proteomes" id="UP000322619"/>
    </source>
</evidence>
<reference evidence="2 3" key="1">
    <citation type="submission" date="2019-08" db="EMBL/GenBank/DDBJ databases">
        <title>Isolation and enrichment of carboxydotrophic bacteria from anaerobic sludge for the production of bio-based chemicals from syngas.</title>
        <authorList>
            <person name="Antares A.L."/>
            <person name="Moreira J."/>
            <person name="Diender M."/>
            <person name="Parshina S.N."/>
            <person name="Stams A.J.M."/>
            <person name="Alves M."/>
            <person name="Alves J.I."/>
            <person name="Sousa D.Z."/>
        </authorList>
    </citation>
    <scope>NUCLEOTIDE SEQUENCE [LARGE SCALE GENOMIC DNA]</scope>
    <source>
        <strain evidence="2 3">JM</strain>
    </source>
</reference>
<organism evidence="2 3">
    <name type="scientific">Acetobacterium wieringae</name>
    <dbReference type="NCBI Taxonomy" id="52694"/>
    <lineage>
        <taxon>Bacteria</taxon>
        <taxon>Bacillati</taxon>
        <taxon>Bacillota</taxon>
        <taxon>Clostridia</taxon>
        <taxon>Eubacteriales</taxon>
        <taxon>Eubacteriaceae</taxon>
        <taxon>Acetobacterium</taxon>
    </lineage>
</organism>
<keyword evidence="1" id="KW-0175">Coiled coil</keyword>
<gene>
    <name evidence="2" type="ORF">FXB42_11170</name>
</gene>
<sequence length="1454" mass="169734">MPKINRIRISNITFDKKRIIDELYSTSDGENVLINLANGSGKSVLVQLMLQTILPKVKIHGRSVESYLPSDRSTAYVMLEWKLDNTVQPAYFLTGIAMCLRGNDENNSRLKFFTFTNDYTQANEFDIANIPLIEKDGKSHKYCSYETAMKLIRQSEESRVRYFQSDLSEDYRKHLAQHGVFTNEWKIIARINEQEGGVDELFKKSSTSDKLVDDWILKTITDSMEASNDLQEMFVALMKAVMEENENIKNMELLTAFNAHLVEYDKKIGDLLDSLTKAEDIETLCKELYHYCQKQGADAQQKIFACHEKLNEIQIQKEHINYEGISEAYYEKMANFSKSMASLEDRKQALLDASERHRRDQRTKEIYQAAEISHDLDTNKGELSLWIQRQEALSSEERNEKLQNIGYTLSEVYQQLKRSIQKQQDENNNSLVTTQSNEMELANLIDQINQDQMKNNKELGSLTTSCNNFKNEEEKIFRELKIFINRLLNNHLDESEVASQREKYDELIQKSIVEYQDLKNRQETARQRISELDESLLNYTLQLNNAEKNAENLDLDKKKYLEKRLVLIEILSEYEIGSEREFSKAFNIQDVKERKRDLNVVYQKLGSRIEKQKELIAALEKGIFHTSTDLTELFQKENIEFETGEQYLNKETEGRRKMLLQKNPVLPYCYLVGKNELGRVMNLKLSVPMMRIIPILSFEDIETDQQPVNEFVRWNNGVLACHYLEKCFNTDQRQEFKTQLENALATMESEQKNRETTLTQMSQDLITIEEYPYEKGHLKAVEDQLVAIRKEIITLNTGYDVFAAEKRALTKEVNDIPDRLARCQQDQDGLKRQQLSFESYLLMDKQYGLDFSQHAAVQQRLQDLEKEKTCLTKQKETVLKKIADLEELAHGYRSKSEEYKKKINQFSNFKGGKLLNDDVVILERQFEDLQSERSSTKQEIDRNIQKIEQEISKLQHKLKRFNHISAEEYIDIILDDFTFDRLVKQEDAALTDLENAKNEKSTAETGVGIAEAKLEAERKRLKEIGQEAPLPMDEIKGNYINRKKDLEAQAQEIYSQESHQLARKMGYEKRIAAVENIIEIPENLCPLRLSNEVYESLDIQTMSKEIKETRVNNNNLERDLFTNYLTIKNEYEGKHSIISSLMARMDPSGLKLKFEDYYFVYEELTNSRKRLNDYLLVIESALRTIDEDTKHINKHAIEHGKKIHQEMILIAKSAAVKLEGRRIAQPMLSLDIPEQLDHYYTDRMKEHISYCMEVIRKECESSDNIEEIVRKKVKILFSDRKIFNLIIDKESLKVKLYKADISVAASELRLWEEVLVGNSGGQMFISCFAMISALIDYTRNKAMESSGFEKYETSKAFIIDNPFGKMSSYHLLDVLLKIAEKFNSQMICLSDLSQSSITNIFPVIYQLKLQKAKYSNQAYLKMTDYRTREDVYRNEKLEHAFLKSKQIQIKLFDF</sequence>
<evidence type="ECO:0000256" key="1">
    <source>
        <dbReference type="SAM" id="Coils"/>
    </source>
</evidence>
<dbReference type="EMBL" id="VSLA01000024">
    <property type="protein sequence ID" value="TYC84880.1"/>
    <property type="molecule type" value="Genomic_DNA"/>
</dbReference>
<proteinExistence type="predicted"/>